<reference evidence="2" key="1">
    <citation type="journal article" date="2019" name="bioRxiv">
        <title>The Genome of the Zebra Mussel, Dreissena polymorpha: A Resource for Invasive Species Research.</title>
        <authorList>
            <person name="McCartney M.A."/>
            <person name="Auch B."/>
            <person name="Kono T."/>
            <person name="Mallez S."/>
            <person name="Zhang Y."/>
            <person name="Obille A."/>
            <person name="Becker A."/>
            <person name="Abrahante J.E."/>
            <person name="Garbe J."/>
            <person name="Badalamenti J.P."/>
            <person name="Herman A."/>
            <person name="Mangelson H."/>
            <person name="Liachko I."/>
            <person name="Sullivan S."/>
            <person name="Sone E.D."/>
            <person name="Koren S."/>
            <person name="Silverstein K.A.T."/>
            <person name="Beckman K.B."/>
            <person name="Gohl D.M."/>
        </authorList>
    </citation>
    <scope>NUCLEOTIDE SEQUENCE</scope>
    <source>
        <strain evidence="2">Duluth1</strain>
        <tissue evidence="2">Whole animal</tissue>
    </source>
</reference>
<reference evidence="2" key="2">
    <citation type="submission" date="2020-11" db="EMBL/GenBank/DDBJ databases">
        <authorList>
            <person name="McCartney M.A."/>
            <person name="Auch B."/>
            <person name="Kono T."/>
            <person name="Mallez S."/>
            <person name="Becker A."/>
            <person name="Gohl D.M."/>
            <person name="Silverstein K.A.T."/>
            <person name="Koren S."/>
            <person name="Bechman K.B."/>
            <person name="Herman A."/>
            <person name="Abrahante J.E."/>
            <person name="Garbe J."/>
        </authorList>
    </citation>
    <scope>NUCLEOTIDE SEQUENCE</scope>
    <source>
        <strain evidence="2">Duluth1</strain>
        <tissue evidence="2">Whole animal</tissue>
    </source>
</reference>
<sequence>MRDKGDSPRTLWLATGTSTWCRPKVVFDRGTARSPPRFTRTRTDVSVPGPTNRPHKGSITRGKSSRFSANDPKCAQGEGRAHVYATQA</sequence>
<proteinExistence type="predicted"/>
<dbReference type="Proteomes" id="UP000828390">
    <property type="component" value="Unassembled WGS sequence"/>
</dbReference>
<dbReference type="EMBL" id="JAIWYP010000009">
    <property type="protein sequence ID" value="KAH3768544.1"/>
    <property type="molecule type" value="Genomic_DNA"/>
</dbReference>
<keyword evidence="3" id="KW-1185">Reference proteome</keyword>
<feature type="region of interest" description="Disordered" evidence="1">
    <location>
        <begin position="30"/>
        <end position="88"/>
    </location>
</feature>
<evidence type="ECO:0000313" key="2">
    <source>
        <dbReference type="EMBL" id="KAH3768544.1"/>
    </source>
</evidence>
<comment type="caution">
    <text evidence="2">The sequence shown here is derived from an EMBL/GenBank/DDBJ whole genome shotgun (WGS) entry which is preliminary data.</text>
</comment>
<evidence type="ECO:0000256" key="1">
    <source>
        <dbReference type="SAM" id="MobiDB-lite"/>
    </source>
</evidence>
<evidence type="ECO:0000313" key="3">
    <source>
        <dbReference type="Proteomes" id="UP000828390"/>
    </source>
</evidence>
<name>A0A9D4ICJ7_DREPO</name>
<gene>
    <name evidence="2" type="ORF">DPMN_169759</name>
</gene>
<protein>
    <submittedName>
        <fullName evidence="2">Uncharacterized protein</fullName>
    </submittedName>
</protein>
<accession>A0A9D4ICJ7</accession>
<organism evidence="2 3">
    <name type="scientific">Dreissena polymorpha</name>
    <name type="common">Zebra mussel</name>
    <name type="synonym">Mytilus polymorpha</name>
    <dbReference type="NCBI Taxonomy" id="45954"/>
    <lineage>
        <taxon>Eukaryota</taxon>
        <taxon>Metazoa</taxon>
        <taxon>Spiralia</taxon>
        <taxon>Lophotrochozoa</taxon>
        <taxon>Mollusca</taxon>
        <taxon>Bivalvia</taxon>
        <taxon>Autobranchia</taxon>
        <taxon>Heteroconchia</taxon>
        <taxon>Euheterodonta</taxon>
        <taxon>Imparidentia</taxon>
        <taxon>Neoheterodontei</taxon>
        <taxon>Myida</taxon>
        <taxon>Dreissenoidea</taxon>
        <taxon>Dreissenidae</taxon>
        <taxon>Dreissena</taxon>
    </lineage>
</organism>
<dbReference type="AlphaFoldDB" id="A0A9D4ICJ7"/>